<evidence type="ECO:0000256" key="3">
    <source>
        <dbReference type="ARBA" id="ARBA00008684"/>
    </source>
</evidence>
<feature type="transmembrane region" description="Helical" evidence="18">
    <location>
        <begin position="711"/>
        <end position="734"/>
    </location>
</feature>
<keyword evidence="8" id="KW-0732">Signal</keyword>
<protein>
    <recommendedName>
        <fullName evidence="19">Protein kinase domain-containing protein</fullName>
    </recommendedName>
</protein>
<dbReference type="Pfam" id="PF08263">
    <property type="entry name" value="LRRNT_2"/>
    <property type="match status" value="1"/>
</dbReference>
<dbReference type="InterPro" id="IPR003591">
    <property type="entry name" value="Leu-rich_rpt_typical-subtyp"/>
</dbReference>
<dbReference type="InterPro" id="IPR051716">
    <property type="entry name" value="Plant_RL_S/T_kinase"/>
</dbReference>
<evidence type="ECO:0000256" key="2">
    <source>
        <dbReference type="ARBA" id="ARBA00004479"/>
    </source>
</evidence>
<dbReference type="GO" id="GO:0005886">
    <property type="term" value="C:plasma membrane"/>
    <property type="evidence" value="ECO:0007669"/>
    <property type="project" value="UniProtKB-SubCell"/>
</dbReference>
<evidence type="ECO:0000313" key="21">
    <source>
        <dbReference type="Proteomes" id="UP001630127"/>
    </source>
</evidence>
<dbReference type="FunFam" id="1.10.510.10:FF:000276">
    <property type="entry name" value="LRR receptor-like serine/threonine-protein kinase RCH1"/>
    <property type="match status" value="1"/>
</dbReference>
<keyword evidence="14 18" id="KW-0472">Membrane</keyword>
<gene>
    <name evidence="20" type="ORF">ACH5RR_034216</name>
</gene>
<keyword evidence="10 17" id="KW-0547">Nucleotide-binding</keyword>
<keyword evidence="16" id="KW-0325">Glycoprotein</keyword>
<evidence type="ECO:0000259" key="19">
    <source>
        <dbReference type="PROSITE" id="PS50011"/>
    </source>
</evidence>
<dbReference type="EMBL" id="JBJUIK010000014">
    <property type="protein sequence ID" value="KAL3504375.1"/>
    <property type="molecule type" value="Genomic_DNA"/>
</dbReference>
<dbReference type="InterPro" id="IPR008271">
    <property type="entry name" value="Ser/Thr_kinase_AS"/>
</dbReference>
<dbReference type="Gene3D" id="3.30.200.20">
    <property type="entry name" value="Phosphorylase Kinase, domain 1"/>
    <property type="match status" value="1"/>
</dbReference>
<keyword evidence="15" id="KW-0675">Receptor</keyword>
<dbReference type="Gene3D" id="1.10.510.10">
    <property type="entry name" value="Transferase(Phosphotransferase) domain 1"/>
    <property type="match status" value="1"/>
</dbReference>
<evidence type="ECO:0000256" key="14">
    <source>
        <dbReference type="ARBA" id="ARBA00023136"/>
    </source>
</evidence>
<keyword evidence="13 18" id="KW-1133">Transmembrane helix</keyword>
<proteinExistence type="inferred from homology"/>
<dbReference type="FunFam" id="3.80.10.10:FF:000472">
    <property type="entry name" value="LRR receptor-like serine/threonine-protein kinase RCH1"/>
    <property type="match status" value="1"/>
</dbReference>
<dbReference type="InterPro" id="IPR017441">
    <property type="entry name" value="Protein_kinase_ATP_BS"/>
</dbReference>
<dbReference type="SMART" id="SM00369">
    <property type="entry name" value="LRR_TYP"/>
    <property type="match status" value="9"/>
</dbReference>
<evidence type="ECO:0000256" key="16">
    <source>
        <dbReference type="ARBA" id="ARBA00023180"/>
    </source>
</evidence>
<dbReference type="SUPFAM" id="SSF52058">
    <property type="entry name" value="L domain-like"/>
    <property type="match status" value="2"/>
</dbReference>
<dbReference type="FunFam" id="3.30.200.20:FF:000748">
    <property type="entry name" value="LRR receptor-like serine/threonine-protein kinase RCH1"/>
    <property type="match status" value="1"/>
</dbReference>
<feature type="binding site" evidence="17">
    <location>
        <position position="805"/>
    </location>
    <ligand>
        <name>ATP</name>
        <dbReference type="ChEBI" id="CHEBI:30616"/>
    </ligand>
</feature>
<sequence length="1095" mass="120663">MEYNFLIMSRKEITILLFLTASLFHSIFALNQEGLSLLSWLSTFNSSSFTTFFSSWDMTHKNPCKWDFIKCTSSTGFVSEIIIRSINLPTTFPSQVLAFNFLTVLILSNGNLTGEIPTDIGNLSSLVSLDLSFNALTGVIPPEIGKLSNLQVLSLNSNSLQGGIPEEIGNCSQLWQLELFDNHLSGKLPMEISYLSGLEIFRIGGNVGIHGEIPMQISNCKQLAVLGLADTGISGQIPHSIGELRNLKTLSAYTANLTGEMPPEIGNCSALENLFIYENQISGEIPVEIGLLKNLKRLLLWQNNLRGSIPEDLGNCSSLTVIDLSLNFLTGEIPPPLENLITLEELLLSDNYISGEIPQYIGNFSLLKQLELDNNNISGGIPSTIGNLKELTLFFAWQNQLNGSIPTELANCQKLQALDLSHNYLTGSVPTDLYNLRNLSKLLLLSNKLSGGIPPEIGNCTSLNRLRLGSNMFDGQIPSEIGLLQYLTFLELSENQFTGAIPPDIGNCKQLEMIDLHMNKLQGTIPLSFVSLSELNVLDLSMNGISGNIPENLGKLSSLNKLVLHGNNITGLIPKSLGLCKDLQLLDVSSNSITGLIPDEIGQLQGLDILLNLSWNLLTGPIPQSFSNFSKLANMDLSHNMLTGSLRALSNLDNLVSLNVSYNNLSGVLPNTKLFHDLPNASFVGNQGLCINRDQCHFSGYHNRKKSIRNLTVLVVLSVLVTVVLFTVGAILYIRSHDEICRKNDEESGLQWDFTPFQKLNFSVNDIVTKLSESSIVGKGGSGIVYRVETSVRQVIAVKKLWPKKNGEISQRDFFSAEVRTLGSIRHKNIVRLLGCCNNGKTRLLLFDYISNGSLAEVLHGKMILLDWETRYKILLGAADGLAYLHHDCVPPIVHRDIKANNILVGPQYEAFLADFGLAKLVDSADYSRASNIVAGSYGYIAPEYGYSMRITEKSDVYSYGIVLLEVLTGKEPNDPRIPDGAHIVTWVHQELRIKHREFTSILDQQLLLLSGTQTQEMFQVLGVALLCVNPSPDDRPTMKDVTAMLREIRHENDDFEKPNSLQNATVSNTKAAVHCSSFSRSSEPLIRSPSQQSE</sequence>
<keyword evidence="9" id="KW-0677">Repeat</keyword>
<dbReference type="Pfam" id="PF13855">
    <property type="entry name" value="LRR_8"/>
    <property type="match status" value="2"/>
</dbReference>
<keyword evidence="5" id="KW-0433">Leucine-rich repeat</keyword>
<dbReference type="PANTHER" id="PTHR48053">
    <property type="entry name" value="LEUCINE RICH REPEAT FAMILY PROTEIN, EXPRESSED"/>
    <property type="match status" value="1"/>
</dbReference>
<evidence type="ECO:0000256" key="7">
    <source>
        <dbReference type="ARBA" id="ARBA00022692"/>
    </source>
</evidence>
<evidence type="ECO:0000256" key="15">
    <source>
        <dbReference type="ARBA" id="ARBA00023170"/>
    </source>
</evidence>
<feature type="domain" description="Protein kinase" evidence="19">
    <location>
        <begin position="771"/>
        <end position="1054"/>
    </location>
</feature>
<dbReference type="Proteomes" id="UP001630127">
    <property type="component" value="Unassembled WGS sequence"/>
</dbReference>
<reference evidence="20 21" key="1">
    <citation type="submission" date="2024-11" db="EMBL/GenBank/DDBJ databases">
        <title>A near-complete genome assembly of Cinchona calisaya.</title>
        <authorList>
            <person name="Lian D.C."/>
            <person name="Zhao X.W."/>
            <person name="Wei L."/>
        </authorList>
    </citation>
    <scope>NUCLEOTIDE SEQUENCE [LARGE SCALE GENOMIC DNA]</scope>
    <source>
        <tissue evidence="20">Nenye</tissue>
    </source>
</reference>
<evidence type="ECO:0000256" key="5">
    <source>
        <dbReference type="ARBA" id="ARBA00022614"/>
    </source>
</evidence>
<dbReference type="Pfam" id="PF00560">
    <property type="entry name" value="LRR_1"/>
    <property type="match status" value="9"/>
</dbReference>
<dbReference type="InterPro" id="IPR001245">
    <property type="entry name" value="Ser-Thr/Tyr_kinase_cat_dom"/>
</dbReference>
<dbReference type="FunFam" id="3.80.10.10:FF:000333">
    <property type="entry name" value="LRR receptor-like serine/threonine-protein kinase RCH1"/>
    <property type="match status" value="1"/>
</dbReference>
<evidence type="ECO:0000256" key="6">
    <source>
        <dbReference type="ARBA" id="ARBA00022679"/>
    </source>
</evidence>
<dbReference type="AlphaFoldDB" id="A0ABD2YDV1"/>
<dbReference type="GO" id="GO:0004674">
    <property type="term" value="F:protein serine/threonine kinase activity"/>
    <property type="evidence" value="ECO:0007669"/>
    <property type="project" value="UniProtKB-KW"/>
</dbReference>
<dbReference type="InterPro" id="IPR011009">
    <property type="entry name" value="Kinase-like_dom_sf"/>
</dbReference>
<keyword evidence="7 18" id="KW-0812">Transmembrane</keyword>
<evidence type="ECO:0000256" key="13">
    <source>
        <dbReference type="ARBA" id="ARBA00022989"/>
    </source>
</evidence>
<dbReference type="SUPFAM" id="SSF56112">
    <property type="entry name" value="Protein kinase-like (PK-like)"/>
    <property type="match status" value="1"/>
</dbReference>
<dbReference type="PROSITE" id="PS00107">
    <property type="entry name" value="PROTEIN_KINASE_ATP"/>
    <property type="match status" value="1"/>
</dbReference>
<evidence type="ECO:0000256" key="12">
    <source>
        <dbReference type="ARBA" id="ARBA00022840"/>
    </source>
</evidence>
<evidence type="ECO:0000256" key="10">
    <source>
        <dbReference type="ARBA" id="ARBA00022741"/>
    </source>
</evidence>
<dbReference type="Gene3D" id="3.80.10.10">
    <property type="entry name" value="Ribonuclease Inhibitor"/>
    <property type="match status" value="5"/>
</dbReference>
<keyword evidence="11" id="KW-0418">Kinase</keyword>
<dbReference type="FunFam" id="3.80.10.10:FF:000760">
    <property type="entry name" value="LRR receptor-like serine/threonine-protein kinase RCH1"/>
    <property type="match status" value="1"/>
</dbReference>
<dbReference type="GO" id="GO:0005524">
    <property type="term" value="F:ATP binding"/>
    <property type="evidence" value="ECO:0007669"/>
    <property type="project" value="UniProtKB-UniRule"/>
</dbReference>
<dbReference type="SMART" id="SM00220">
    <property type="entry name" value="S_TKc"/>
    <property type="match status" value="1"/>
</dbReference>
<dbReference type="InterPro" id="IPR032675">
    <property type="entry name" value="LRR_dom_sf"/>
</dbReference>
<comment type="caution">
    <text evidence="20">The sequence shown here is derived from an EMBL/GenBank/DDBJ whole genome shotgun (WGS) entry which is preliminary data.</text>
</comment>
<evidence type="ECO:0000256" key="8">
    <source>
        <dbReference type="ARBA" id="ARBA00022729"/>
    </source>
</evidence>
<keyword evidence="6" id="KW-0808">Transferase</keyword>
<dbReference type="PROSITE" id="PS50011">
    <property type="entry name" value="PROTEIN_KINASE_DOM"/>
    <property type="match status" value="1"/>
</dbReference>
<dbReference type="GO" id="GO:0010449">
    <property type="term" value="P:root meristem growth"/>
    <property type="evidence" value="ECO:0007669"/>
    <property type="project" value="UniProtKB-ARBA"/>
</dbReference>
<evidence type="ECO:0000256" key="9">
    <source>
        <dbReference type="ARBA" id="ARBA00022737"/>
    </source>
</evidence>
<evidence type="ECO:0000256" key="11">
    <source>
        <dbReference type="ARBA" id="ARBA00022777"/>
    </source>
</evidence>
<evidence type="ECO:0000256" key="18">
    <source>
        <dbReference type="SAM" id="Phobius"/>
    </source>
</evidence>
<evidence type="ECO:0000256" key="4">
    <source>
        <dbReference type="ARBA" id="ARBA00022527"/>
    </source>
</evidence>
<keyword evidence="21" id="KW-1185">Reference proteome</keyword>
<dbReference type="GO" id="GO:0006952">
    <property type="term" value="P:defense response"/>
    <property type="evidence" value="ECO:0007669"/>
    <property type="project" value="UniProtKB-ARBA"/>
</dbReference>
<dbReference type="GO" id="GO:0051707">
    <property type="term" value="P:response to other organism"/>
    <property type="evidence" value="ECO:0007669"/>
    <property type="project" value="UniProtKB-ARBA"/>
</dbReference>
<name>A0ABD2YDV1_9GENT</name>
<dbReference type="InterPro" id="IPR000719">
    <property type="entry name" value="Prot_kinase_dom"/>
</dbReference>
<keyword evidence="4" id="KW-0723">Serine/threonine-protein kinase</keyword>
<comment type="similarity">
    <text evidence="3">Belongs to the protein kinase superfamily. Ser/Thr protein kinase family.</text>
</comment>
<dbReference type="InterPro" id="IPR001611">
    <property type="entry name" value="Leu-rich_rpt"/>
</dbReference>
<evidence type="ECO:0000313" key="20">
    <source>
        <dbReference type="EMBL" id="KAL3504375.1"/>
    </source>
</evidence>
<evidence type="ECO:0000256" key="17">
    <source>
        <dbReference type="PROSITE-ProRule" id="PRU10141"/>
    </source>
</evidence>
<organism evidence="20 21">
    <name type="scientific">Cinchona calisaya</name>
    <dbReference type="NCBI Taxonomy" id="153742"/>
    <lineage>
        <taxon>Eukaryota</taxon>
        <taxon>Viridiplantae</taxon>
        <taxon>Streptophyta</taxon>
        <taxon>Embryophyta</taxon>
        <taxon>Tracheophyta</taxon>
        <taxon>Spermatophyta</taxon>
        <taxon>Magnoliopsida</taxon>
        <taxon>eudicotyledons</taxon>
        <taxon>Gunneridae</taxon>
        <taxon>Pentapetalae</taxon>
        <taxon>asterids</taxon>
        <taxon>lamiids</taxon>
        <taxon>Gentianales</taxon>
        <taxon>Rubiaceae</taxon>
        <taxon>Cinchonoideae</taxon>
        <taxon>Cinchoneae</taxon>
        <taxon>Cinchona</taxon>
    </lineage>
</organism>
<comment type="subcellular location">
    <subcellularLocation>
        <location evidence="1">Cell membrane</location>
    </subcellularLocation>
    <subcellularLocation>
        <location evidence="2">Membrane</location>
        <topology evidence="2">Single-pass type I membrane protein</topology>
    </subcellularLocation>
</comment>
<dbReference type="InterPro" id="IPR013210">
    <property type="entry name" value="LRR_N_plant-typ"/>
</dbReference>
<dbReference type="PANTHER" id="PTHR48053:SF165">
    <property type="entry name" value="RECEPTOR-LIKE PROTEIN KINASE 2 ISOFORM X2"/>
    <property type="match status" value="1"/>
</dbReference>
<keyword evidence="12 17" id="KW-0067">ATP-binding</keyword>
<dbReference type="GO" id="GO:0001653">
    <property type="term" value="F:peptide receptor activity"/>
    <property type="evidence" value="ECO:0007669"/>
    <property type="project" value="UniProtKB-ARBA"/>
</dbReference>
<dbReference type="Pfam" id="PF07714">
    <property type="entry name" value="PK_Tyr_Ser-Thr"/>
    <property type="match status" value="1"/>
</dbReference>
<accession>A0ABD2YDV1</accession>
<evidence type="ECO:0000256" key="1">
    <source>
        <dbReference type="ARBA" id="ARBA00004236"/>
    </source>
</evidence>
<dbReference type="PROSITE" id="PS00108">
    <property type="entry name" value="PROTEIN_KINASE_ST"/>
    <property type="match status" value="1"/>
</dbReference>